<proteinExistence type="inferred from homology"/>
<dbReference type="EMBL" id="ML736324">
    <property type="protein sequence ID" value="KAE8373192.1"/>
    <property type="molecule type" value="Genomic_DNA"/>
</dbReference>
<feature type="transmembrane region" description="Helical" evidence="6">
    <location>
        <begin position="160"/>
        <end position="186"/>
    </location>
</feature>
<feature type="transmembrane region" description="Helical" evidence="6">
    <location>
        <begin position="24"/>
        <end position="46"/>
    </location>
</feature>
<evidence type="ECO:0000256" key="2">
    <source>
        <dbReference type="ARBA" id="ARBA00022692"/>
    </source>
</evidence>
<feature type="transmembrane region" description="Helical" evidence="6">
    <location>
        <begin position="118"/>
        <end position="140"/>
    </location>
</feature>
<sequence>MSAQQGILPPPPGVESNFINPTNRLQGCIIPFHTFYLTLNAIALAMRLYTRRFIIRAPLGIDDYICILAFLPFLKVMPWGLVFTVVGFVAHVLCVTLSKLTILCFYYRLFSSQTILKILIIIGIVFETCATIALIFVTHYTFTSLERFRDPTVPTNIPRLVPVFFSGLLGTLTDIYVLVLPIPSVLRLKVPLRQKLKALAIILLGASACAASITHIVYGTLIKDSNALWNVMFAGSVGYWASTVECDHAVLCSCLLVLPVFLQHHWPKISSLFGRLRGKQSEEGGTPLHRTRSWPAQDQWGLNKELDIYIAGGTGHLENLPTAYLAINPDQQLTSADTELGGGGKLGIDSLASIISCLRHVVGRCGN</sequence>
<dbReference type="Pfam" id="PF20684">
    <property type="entry name" value="Fung_rhodopsin"/>
    <property type="match status" value="1"/>
</dbReference>
<feature type="domain" description="Rhodopsin" evidence="7">
    <location>
        <begin position="89"/>
        <end position="262"/>
    </location>
</feature>
<comment type="subcellular location">
    <subcellularLocation>
        <location evidence="1">Membrane</location>
        <topology evidence="1">Multi-pass membrane protein</topology>
    </subcellularLocation>
</comment>
<dbReference type="Proteomes" id="UP000326198">
    <property type="component" value="Unassembled WGS sequence"/>
</dbReference>
<dbReference type="OrthoDB" id="444631at2759"/>
<keyword evidence="3 6" id="KW-1133">Transmembrane helix</keyword>
<evidence type="ECO:0000259" key="7">
    <source>
        <dbReference type="Pfam" id="PF20684"/>
    </source>
</evidence>
<organism evidence="8 9">
    <name type="scientific">Aspergillus bertholletiae</name>
    <dbReference type="NCBI Taxonomy" id="1226010"/>
    <lineage>
        <taxon>Eukaryota</taxon>
        <taxon>Fungi</taxon>
        <taxon>Dikarya</taxon>
        <taxon>Ascomycota</taxon>
        <taxon>Pezizomycotina</taxon>
        <taxon>Eurotiomycetes</taxon>
        <taxon>Eurotiomycetidae</taxon>
        <taxon>Eurotiales</taxon>
        <taxon>Aspergillaceae</taxon>
        <taxon>Aspergillus</taxon>
        <taxon>Aspergillus subgen. Circumdati</taxon>
    </lineage>
</organism>
<accession>A0A5N7ATL8</accession>
<evidence type="ECO:0000256" key="6">
    <source>
        <dbReference type="SAM" id="Phobius"/>
    </source>
</evidence>
<evidence type="ECO:0000256" key="3">
    <source>
        <dbReference type="ARBA" id="ARBA00022989"/>
    </source>
</evidence>
<dbReference type="GO" id="GO:0016020">
    <property type="term" value="C:membrane"/>
    <property type="evidence" value="ECO:0007669"/>
    <property type="project" value="UniProtKB-SubCell"/>
</dbReference>
<comment type="similarity">
    <text evidence="5">Belongs to the SAT4 family.</text>
</comment>
<gene>
    <name evidence="8" type="ORF">BDV26DRAFT_285335</name>
</gene>
<dbReference type="InterPro" id="IPR052337">
    <property type="entry name" value="SAT4-like"/>
</dbReference>
<keyword evidence="2 6" id="KW-0812">Transmembrane</keyword>
<reference evidence="8 9" key="1">
    <citation type="submission" date="2019-04" db="EMBL/GenBank/DDBJ databases">
        <title>Friends and foes A comparative genomics studyof 23 Aspergillus species from section Flavi.</title>
        <authorList>
            <consortium name="DOE Joint Genome Institute"/>
            <person name="Kjaerbolling I."/>
            <person name="Vesth T."/>
            <person name="Frisvad J.C."/>
            <person name="Nybo J.L."/>
            <person name="Theobald S."/>
            <person name="Kildgaard S."/>
            <person name="Isbrandt T."/>
            <person name="Kuo A."/>
            <person name="Sato A."/>
            <person name="Lyhne E.K."/>
            <person name="Kogle M.E."/>
            <person name="Wiebenga A."/>
            <person name="Kun R.S."/>
            <person name="Lubbers R.J."/>
            <person name="Makela M.R."/>
            <person name="Barry K."/>
            <person name="Chovatia M."/>
            <person name="Clum A."/>
            <person name="Daum C."/>
            <person name="Haridas S."/>
            <person name="He G."/>
            <person name="LaButti K."/>
            <person name="Lipzen A."/>
            <person name="Mondo S."/>
            <person name="Riley R."/>
            <person name="Salamov A."/>
            <person name="Simmons B.A."/>
            <person name="Magnuson J.K."/>
            <person name="Henrissat B."/>
            <person name="Mortensen U.H."/>
            <person name="Larsen T.O."/>
            <person name="Devries R.P."/>
            <person name="Grigoriev I.V."/>
            <person name="Machida M."/>
            <person name="Baker S.E."/>
            <person name="Andersen M.R."/>
        </authorList>
    </citation>
    <scope>NUCLEOTIDE SEQUENCE [LARGE SCALE GENOMIC DNA]</scope>
    <source>
        <strain evidence="8 9">IBT 29228</strain>
    </source>
</reference>
<evidence type="ECO:0000313" key="8">
    <source>
        <dbReference type="EMBL" id="KAE8373192.1"/>
    </source>
</evidence>
<evidence type="ECO:0000256" key="5">
    <source>
        <dbReference type="ARBA" id="ARBA00038359"/>
    </source>
</evidence>
<keyword evidence="4 6" id="KW-0472">Membrane</keyword>
<protein>
    <recommendedName>
        <fullName evidence="7">Rhodopsin domain-containing protein</fullName>
    </recommendedName>
</protein>
<dbReference type="AlphaFoldDB" id="A0A5N7ATL8"/>
<evidence type="ECO:0000313" key="9">
    <source>
        <dbReference type="Proteomes" id="UP000326198"/>
    </source>
</evidence>
<keyword evidence="9" id="KW-1185">Reference proteome</keyword>
<evidence type="ECO:0000256" key="4">
    <source>
        <dbReference type="ARBA" id="ARBA00023136"/>
    </source>
</evidence>
<dbReference type="PANTHER" id="PTHR33048:SF47">
    <property type="entry name" value="INTEGRAL MEMBRANE PROTEIN-RELATED"/>
    <property type="match status" value="1"/>
</dbReference>
<dbReference type="PANTHER" id="PTHR33048">
    <property type="entry name" value="PTH11-LIKE INTEGRAL MEMBRANE PROTEIN (AFU_ORTHOLOGUE AFUA_5G11245)"/>
    <property type="match status" value="1"/>
</dbReference>
<feature type="transmembrane region" description="Helical" evidence="6">
    <location>
        <begin position="198"/>
        <end position="218"/>
    </location>
</feature>
<feature type="transmembrane region" description="Helical" evidence="6">
    <location>
        <begin position="80"/>
        <end position="106"/>
    </location>
</feature>
<dbReference type="InterPro" id="IPR049326">
    <property type="entry name" value="Rhodopsin_dom_fungi"/>
</dbReference>
<evidence type="ECO:0000256" key="1">
    <source>
        <dbReference type="ARBA" id="ARBA00004141"/>
    </source>
</evidence>
<name>A0A5N7ATL8_9EURO</name>